<name>A0A4Q7LB86_9BURK</name>
<dbReference type="InterPro" id="IPR005467">
    <property type="entry name" value="His_kinase_dom"/>
</dbReference>
<evidence type="ECO:0000256" key="5">
    <source>
        <dbReference type="ARBA" id="ARBA00022679"/>
    </source>
</evidence>
<dbReference type="Pfam" id="PF02518">
    <property type="entry name" value="HATPase_c"/>
    <property type="match status" value="1"/>
</dbReference>
<proteinExistence type="predicted"/>
<dbReference type="SUPFAM" id="SSF55874">
    <property type="entry name" value="ATPase domain of HSP90 chaperone/DNA topoisomerase II/histidine kinase"/>
    <property type="match status" value="1"/>
</dbReference>
<dbReference type="SUPFAM" id="SSF47384">
    <property type="entry name" value="Homodimeric domain of signal transducing histidine kinase"/>
    <property type="match status" value="1"/>
</dbReference>
<dbReference type="EC" id="2.7.13.3" evidence="3"/>
<dbReference type="InterPro" id="IPR036097">
    <property type="entry name" value="HisK_dim/P_sf"/>
</dbReference>
<dbReference type="PANTHER" id="PTHR45436:SF1">
    <property type="entry name" value="SENSOR PROTEIN QSEC"/>
    <property type="match status" value="1"/>
</dbReference>
<dbReference type="AlphaFoldDB" id="A0A4Q7LB86"/>
<sequence length="471" mass="51242">MSPTLAWRWAHLSMRGRLLAGVLLPVVLLMTINAWSLYREALQAADLAYDRTLLASAKTIGELLDIEAGGQGPQLRATVPYAALEAFEADNRSRMYFKVTGFAGEMVSGFEDLPVWRGQIPMRGPYAALVDFYDDSFRGEPVRVAVLLQPVAGQAGHGMATVQVAETLELRQTLAREMLWATLWRQLLLLAVISAVVSWVVQRATLPVRALSAAIEARPADDLSALPVDEAPRELQPLIVATNDVMARLASLLARQKRFIRDASHQLRTPLAVLKTQVQSALRGDIASTQALREIGVTVDGATRLANQLLALAKLEQARHDQPPESLDLALLVRDVALDLAPLIAEKALEFELLADRPVPVHTHAWMVRELTRNLLHNALRASPRGGSLQIEVMAEPRPALFIRDSGPGLSPAQRARLFEPFHSSTQGGSGLGLHICREIAEQLGATLALDDRLGPNGQRIGLSASVSLPG</sequence>
<evidence type="ECO:0000313" key="15">
    <source>
        <dbReference type="Proteomes" id="UP000293433"/>
    </source>
</evidence>
<evidence type="ECO:0000256" key="3">
    <source>
        <dbReference type="ARBA" id="ARBA00012438"/>
    </source>
</evidence>
<dbReference type="SMART" id="SM00388">
    <property type="entry name" value="HisKA"/>
    <property type="match status" value="1"/>
</dbReference>
<evidence type="ECO:0000256" key="11">
    <source>
        <dbReference type="SAM" id="Phobius"/>
    </source>
</evidence>
<dbReference type="InterPro" id="IPR003661">
    <property type="entry name" value="HisK_dim/P_dom"/>
</dbReference>
<feature type="domain" description="Histidine kinase" evidence="12">
    <location>
        <begin position="262"/>
        <end position="471"/>
    </location>
</feature>
<dbReference type="EMBL" id="SGWV01000012">
    <property type="protein sequence ID" value="RZS47417.1"/>
    <property type="molecule type" value="Genomic_DNA"/>
</dbReference>
<dbReference type="InterPro" id="IPR013727">
    <property type="entry name" value="2CSK_N"/>
</dbReference>
<keyword evidence="5" id="KW-0808">Transferase</keyword>
<dbReference type="InterPro" id="IPR004358">
    <property type="entry name" value="Sig_transdc_His_kin-like_C"/>
</dbReference>
<dbReference type="SMART" id="SM00387">
    <property type="entry name" value="HATPase_c"/>
    <property type="match status" value="1"/>
</dbReference>
<keyword evidence="15" id="KW-1185">Reference proteome</keyword>
<keyword evidence="9" id="KW-0902">Two-component regulatory system</keyword>
<evidence type="ECO:0000259" key="13">
    <source>
        <dbReference type="PROSITE" id="PS50885"/>
    </source>
</evidence>
<keyword evidence="6 11" id="KW-0812">Transmembrane</keyword>
<dbReference type="CDD" id="cd00082">
    <property type="entry name" value="HisKA"/>
    <property type="match status" value="1"/>
</dbReference>
<evidence type="ECO:0000256" key="6">
    <source>
        <dbReference type="ARBA" id="ARBA00022692"/>
    </source>
</evidence>
<comment type="subcellular location">
    <subcellularLocation>
        <location evidence="2">Membrane</location>
    </subcellularLocation>
</comment>
<dbReference type="RefSeq" id="WP_130483446.1">
    <property type="nucleotide sequence ID" value="NZ_SGWV01000012.1"/>
</dbReference>
<evidence type="ECO:0000256" key="9">
    <source>
        <dbReference type="ARBA" id="ARBA00023012"/>
    </source>
</evidence>
<evidence type="ECO:0000256" key="10">
    <source>
        <dbReference type="ARBA" id="ARBA00023136"/>
    </source>
</evidence>
<organism evidence="14 15">
    <name type="scientific">Sphaerotilus mobilis</name>
    <dbReference type="NCBI Taxonomy" id="47994"/>
    <lineage>
        <taxon>Bacteria</taxon>
        <taxon>Pseudomonadati</taxon>
        <taxon>Pseudomonadota</taxon>
        <taxon>Betaproteobacteria</taxon>
        <taxon>Burkholderiales</taxon>
        <taxon>Sphaerotilaceae</taxon>
        <taxon>Sphaerotilus</taxon>
    </lineage>
</organism>
<gene>
    <name evidence="14" type="ORF">EV685_3621</name>
</gene>
<dbReference type="GO" id="GO:0005886">
    <property type="term" value="C:plasma membrane"/>
    <property type="evidence" value="ECO:0007669"/>
    <property type="project" value="TreeGrafter"/>
</dbReference>
<comment type="caution">
    <text evidence="14">The sequence shown here is derived from an EMBL/GenBank/DDBJ whole genome shotgun (WGS) entry which is preliminary data.</text>
</comment>
<evidence type="ECO:0000256" key="7">
    <source>
        <dbReference type="ARBA" id="ARBA00022777"/>
    </source>
</evidence>
<comment type="catalytic activity">
    <reaction evidence="1">
        <text>ATP + protein L-histidine = ADP + protein N-phospho-L-histidine.</text>
        <dbReference type="EC" id="2.7.13.3"/>
    </reaction>
</comment>
<dbReference type="InterPro" id="IPR036890">
    <property type="entry name" value="HATPase_C_sf"/>
</dbReference>
<feature type="transmembrane region" description="Helical" evidence="11">
    <location>
        <begin position="178"/>
        <end position="201"/>
    </location>
</feature>
<dbReference type="Gene3D" id="3.30.565.10">
    <property type="entry name" value="Histidine kinase-like ATPase, C-terminal domain"/>
    <property type="match status" value="1"/>
</dbReference>
<reference evidence="14 15" key="1">
    <citation type="submission" date="2019-02" db="EMBL/GenBank/DDBJ databases">
        <title>Genomic Encyclopedia of Type Strains, Phase IV (KMG-IV): sequencing the most valuable type-strain genomes for metagenomic binning, comparative biology and taxonomic classification.</title>
        <authorList>
            <person name="Goeker M."/>
        </authorList>
    </citation>
    <scope>NUCLEOTIDE SEQUENCE [LARGE SCALE GENOMIC DNA]</scope>
    <source>
        <strain evidence="14 15">DSM 10617</strain>
    </source>
</reference>
<dbReference type="Gene3D" id="1.10.287.130">
    <property type="match status" value="1"/>
</dbReference>
<dbReference type="OrthoDB" id="8554694at2"/>
<dbReference type="GO" id="GO:0000155">
    <property type="term" value="F:phosphorelay sensor kinase activity"/>
    <property type="evidence" value="ECO:0007669"/>
    <property type="project" value="InterPro"/>
</dbReference>
<keyword evidence="7 14" id="KW-0418">Kinase</keyword>
<evidence type="ECO:0000256" key="1">
    <source>
        <dbReference type="ARBA" id="ARBA00000085"/>
    </source>
</evidence>
<dbReference type="InterPro" id="IPR003594">
    <property type="entry name" value="HATPase_dom"/>
</dbReference>
<dbReference type="PANTHER" id="PTHR45436">
    <property type="entry name" value="SENSOR HISTIDINE KINASE YKOH"/>
    <property type="match status" value="1"/>
</dbReference>
<feature type="domain" description="HAMP" evidence="13">
    <location>
        <begin position="202"/>
        <end position="254"/>
    </location>
</feature>
<dbReference type="InterPro" id="IPR003660">
    <property type="entry name" value="HAMP_dom"/>
</dbReference>
<evidence type="ECO:0000313" key="14">
    <source>
        <dbReference type="EMBL" id="RZS47417.1"/>
    </source>
</evidence>
<keyword evidence="8 11" id="KW-1133">Transmembrane helix</keyword>
<evidence type="ECO:0000256" key="8">
    <source>
        <dbReference type="ARBA" id="ARBA00022989"/>
    </source>
</evidence>
<keyword evidence="4" id="KW-0597">Phosphoprotein</keyword>
<dbReference type="Proteomes" id="UP000293433">
    <property type="component" value="Unassembled WGS sequence"/>
</dbReference>
<dbReference type="Pfam" id="PF00512">
    <property type="entry name" value="HisKA"/>
    <property type="match status" value="1"/>
</dbReference>
<evidence type="ECO:0000259" key="12">
    <source>
        <dbReference type="PROSITE" id="PS50109"/>
    </source>
</evidence>
<evidence type="ECO:0000256" key="4">
    <source>
        <dbReference type="ARBA" id="ARBA00022553"/>
    </source>
</evidence>
<evidence type="ECO:0000256" key="2">
    <source>
        <dbReference type="ARBA" id="ARBA00004370"/>
    </source>
</evidence>
<keyword evidence="10 11" id="KW-0472">Membrane</keyword>
<dbReference type="Pfam" id="PF08521">
    <property type="entry name" value="2CSK_N"/>
    <property type="match status" value="1"/>
</dbReference>
<protein>
    <recommendedName>
        <fullName evidence="3">histidine kinase</fullName>
        <ecNumber evidence="3">2.7.13.3</ecNumber>
    </recommendedName>
</protein>
<dbReference type="PROSITE" id="PS50885">
    <property type="entry name" value="HAMP"/>
    <property type="match status" value="1"/>
</dbReference>
<dbReference type="InterPro" id="IPR050428">
    <property type="entry name" value="TCS_sensor_his_kinase"/>
</dbReference>
<accession>A0A4Q7LB86</accession>
<dbReference type="PRINTS" id="PR00344">
    <property type="entry name" value="BCTRLSENSOR"/>
</dbReference>
<dbReference type="PROSITE" id="PS50109">
    <property type="entry name" value="HIS_KIN"/>
    <property type="match status" value="1"/>
</dbReference>